<dbReference type="EMBL" id="JAYDYW010000007">
    <property type="protein sequence ID" value="MEE1674360.1"/>
    <property type="molecule type" value="Genomic_DNA"/>
</dbReference>
<accession>A0ABU7G500</accession>
<reference evidence="2" key="1">
    <citation type="submission" date="2023-07" db="EMBL/GenBank/DDBJ databases">
        <title>Draft genome sequence of Agarivorans aestuarii strain ZMCS4, a CAZymes producing bacteria isolated from the marine brown algae Clodostephus spongiosus.</title>
        <authorList>
            <person name="Lorente B."/>
            <person name="Cabral C."/>
            <person name="Frias J."/>
            <person name="Faria J."/>
            <person name="Toubarro D."/>
        </authorList>
    </citation>
    <scope>NUCLEOTIDE SEQUENCE [LARGE SCALE GENOMIC DNA]</scope>
    <source>
        <strain evidence="2">ZMCS4</strain>
    </source>
</reference>
<name>A0ABU7G500_9ALTE</name>
<evidence type="ECO:0008006" key="3">
    <source>
        <dbReference type="Google" id="ProtNLM"/>
    </source>
</evidence>
<keyword evidence="2" id="KW-1185">Reference proteome</keyword>
<evidence type="ECO:0000313" key="1">
    <source>
        <dbReference type="EMBL" id="MEE1674360.1"/>
    </source>
</evidence>
<proteinExistence type="predicted"/>
<reference evidence="1 2" key="2">
    <citation type="submission" date="2023-12" db="EMBL/GenBank/DDBJ databases">
        <authorList>
            <consortium name="Cladostephus spongiosus"/>
            <person name="Lorente B."/>
            <person name="Cabral C."/>
            <person name="Frias J."/>
            <person name="Faria J."/>
            <person name="Toubarro D."/>
        </authorList>
    </citation>
    <scope>NUCLEOTIDE SEQUENCE [LARGE SCALE GENOMIC DNA]</scope>
    <source>
        <strain evidence="1 2">ZMCS4</strain>
    </source>
</reference>
<dbReference type="SUPFAM" id="SSF53850">
    <property type="entry name" value="Periplasmic binding protein-like II"/>
    <property type="match status" value="1"/>
</dbReference>
<evidence type="ECO:0000313" key="2">
    <source>
        <dbReference type="Proteomes" id="UP001310248"/>
    </source>
</evidence>
<dbReference type="Proteomes" id="UP001310248">
    <property type="component" value="Unassembled WGS sequence"/>
</dbReference>
<dbReference type="RefSeq" id="WP_329775492.1">
    <property type="nucleotide sequence ID" value="NZ_JAYDYW010000007.1"/>
</dbReference>
<gene>
    <name evidence="1" type="ORF">SNR37_003797</name>
</gene>
<sequence length="209" mass="23944">MKVAVLDYDLDSGEDEPGLDYLSEAAANIDIELELIPLPEARAHRLVQNGELDGEAFPYDIPGRDSNNMIKIDVPIERSSLWIWVPSEQNCVSDPQQLKNFKPVGLNGIPYFNMFYNISEMGHEKVSTPQQMVEMLRRGRADYFPASKRSVEFLLDDVEKLQIKPCFDSPYVTIKSYFYLSDKHRAIAELFQQELAEVVSQYPDDDDDD</sequence>
<protein>
    <recommendedName>
        <fullName evidence="3">LysR family transcriptional regulator</fullName>
    </recommendedName>
</protein>
<comment type="caution">
    <text evidence="1">The sequence shown here is derived from an EMBL/GenBank/DDBJ whole genome shotgun (WGS) entry which is preliminary data.</text>
</comment>
<organism evidence="1 2">
    <name type="scientific">Agarivorans aestuarii</name>
    <dbReference type="NCBI Taxonomy" id="1563703"/>
    <lineage>
        <taxon>Bacteria</taxon>
        <taxon>Pseudomonadati</taxon>
        <taxon>Pseudomonadota</taxon>
        <taxon>Gammaproteobacteria</taxon>
        <taxon>Alteromonadales</taxon>
        <taxon>Alteromonadaceae</taxon>
        <taxon>Agarivorans</taxon>
    </lineage>
</organism>